<sequence length="736" mass="83070">MTTPRRKACVECRQQKIRCDVEQHKVPHDPCGRCKKMGLECRILPTSTRNLRQTKAEMRRELEELRWNMRNSQAPGSATESNYPHSTASPNMDMDRDQFSDPSGRTDGSHSLSPAFESRPPTRKGSGTNGTIPRMLDGYVLDPKRIDDCFMLFFTQYHPLFPILDASLGPNDYYDSSPFLFWTIIVIGSRRYADDPNVLDRSSKLITPLAFSSMALRSSQIPVIQGLLLLCTWRLPTNSMYKDMTHLMCGSAVHLATQIGLHISGVGQDFVRMPVKKDQEQKIFRTRLWLCCVIVSIRTSCAEGIPPLAESFFDCDERDREDMIPFLPTDLQFLHKVYIILLRAIVAMGKTNLQSIKCDVRVLRSLISIFDSQLLSLAPSAPSELDTLQLNCARIHVMAFHFFAHPMSPDADGLSRFYSLCISTINAATTMAQTLNLASVAQSFVDRTICLAGFSILRLVRSPLAQHLDLAIGEQAFFQAVQFLKNVSLQHEDIGMRTAMIMHDLWNSSKVFRRKDGRIESLGLRLRTRLSMSVSYDMFWYWREEFGNMQNPYNGDEAVNASHESAQPSTPPYIQNQDQKFPVSNAAPSNIPTAQQPLTKFDPSLINPQLQVDPSAGMSFDTWDGSDYNVPPMLDQFPDYDWAAGFEFSNSDFPNAPLGPIGAPMMHQNVGNMGCREQLAPTKDCHGECQDRAGEIRKTSDRRDYGHIDGEPTESRRRVDGEPELYGSPGVHEEHR</sequence>
<organism evidence="1 2">
    <name type="scientific">Boeremia exigua</name>
    <dbReference type="NCBI Taxonomy" id="749465"/>
    <lineage>
        <taxon>Eukaryota</taxon>
        <taxon>Fungi</taxon>
        <taxon>Dikarya</taxon>
        <taxon>Ascomycota</taxon>
        <taxon>Pezizomycotina</taxon>
        <taxon>Dothideomycetes</taxon>
        <taxon>Pleosporomycetidae</taxon>
        <taxon>Pleosporales</taxon>
        <taxon>Pleosporineae</taxon>
        <taxon>Didymellaceae</taxon>
        <taxon>Boeremia</taxon>
    </lineage>
</organism>
<keyword evidence="2" id="KW-1185">Reference proteome</keyword>
<name>A0ACC2IV83_9PLEO</name>
<dbReference type="EMBL" id="JAPHNI010000001">
    <property type="protein sequence ID" value="KAJ8119136.1"/>
    <property type="molecule type" value="Genomic_DNA"/>
</dbReference>
<proteinExistence type="predicted"/>
<evidence type="ECO:0000313" key="1">
    <source>
        <dbReference type="EMBL" id="KAJ8119136.1"/>
    </source>
</evidence>
<protein>
    <submittedName>
        <fullName evidence="1">Uncharacterized protein</fullName>
    </submittedName>
</protein>
<dbReference type="Proteomes" id="UP001153331">
    <property type="component" value="Unassembled WGS sequence"/>
</dbReference>
<reference evidence="1" key="1">
    <citation type="submission" date="2022-11" db="EMBL/GenBank/DDBJ databases">
        <title>Genome Sequence of Boeremia exigua.</title>
        <authorList>
            <person name="Buettner E."/>
        </authorList>
    </citation>
    <scope>NUCLEOTIDE SEQUENCE</scope>
    <source>
        <strain evidence="1">CU02</strain>
    </source>
</reference>
<gene>
    <name evidence="1" type="ORF">OPT61_g11</name>
</gene>
<evidence type="ECO:0000313" key="2">
    <source>
        <dbReference type="Proteomes" id="UP001153331"/>
    </source>
</evidence>
<accession>A0ACC2IV83</accession>
<comment type="caution">
    <text evidence="1">The sequence shown here is derived from an EMBL/GenBank/DDBJ whole genome shotgun (WGS) entry which is preliminary data.</text>
</comment>